<reference evidence="10" key="2">
    <citation type="submission" date="2025-09" db="UniProtKB">
        <authorList>
            <consortium name="Ensembl"/>
        </authorList>
    </citation>
    <scope>IDENTIFICATION</scope>
</reference>
<organism evidence="10 11">
    <name type="scientific">Seriola lalandi dorsalis</name>
    <dbReference type="NCBI Taxonomy" id="1841481"/>
    <lineage>
        <taxon>Eukaryota</taxon>
        <taxon>Metazoa</taxon>
        <taxon>Chordata</taxon>
        <taxon>Craniata</taxon>
        <taxon>Vertebrata</taxon>
        <taxon>Euteleostomi</taxon>
        <taxon>Actinopterygii</taxon>
        <taxon>Neopterygii</taxon>
        <taxon>Teleostei</taxon>
        <taxon>Neoteleostei</taxon>
        <taxon>Acanthomorphata</taxon>
        <taxon>Carangaria</taxon>
        <taxon>Carangiformes</taxon>
        <taxon>Carangidae</taxon>
        <taxon>Seriola</taxon>
    </lineage>
</organism>
<protein>
    <recommendedName>
        <fullName evidence="9">HSF-type DNA-binding domain-containing protein</fullName>
    </recommendedName>
</protein>
<evidence type="ECO:0000256" key="1">
    <source>
        <dbReference type="ARBA" id="ARBA00004123"/>
    </source>
</evidence>
<keyword evidence="4" id="KW-0346">Stress response</keyword>
<dbReference type="FunFam" id="1.10.10.10:FF:000027">
    <property type="entry name" value="Heat shock transcription factor 1"/>
    <property type="match status" value="1"/>
</dbReference>
<dbReference type="STRING" id="1841481.ENSSLDP00000013694"/>
<keyword evidence="6" id="KW-0804">Transcription</keyword>
<sequence>MKHNSNVPAFLTKLWTLVEDADTNEFICWSQEGNSFMVLDEQRFAKEILPKYFKHNNMASFIRQLNMCKTAFITLSKSVLCSGCRVTQTVCCVLGRAA</sequence>
<dbReference type="GO" id="GO:0003700">
    <property type="term" value="F:DNA-binding transcription factor activity"/>
    <property type="evidence" value="ECO:0007669"/>
    <property type="project" value="InterPro"/>
</dbReference>
<evidence type="ECO:0000256" key="8">
    <source>
        <dbReference type="RuleBase" id="RU004020"/>
    </source>
</evidence>
<comment type="subcellular location">
    <subcellularLocation>
        <location evidence="1">Nucleus</location>
    </subcellularLocation>
</comment>
<comment type="similarity">
    <text evidence="2 8">Belongs to the HSF family.</text>
</comment>
<dbReference type="SUPFAM" id="SSF46785">
    <property type="entry name" value="Winged helix' DNA-binding domain"/>
    <property type="match status" value="1"/>
</dbReference>
<reference evidence="10" key="1">
    <citation type="submission" date="2025-08" db="UniProtKB">
        <authorList>
            <consortium name="Ensembl"/>
        </authorList>
    </citation>
    <scope>IDENTIFICATION</scope>
</reference>
<evidence type="ECO:0000256" key="5">
    <source>
        <dbReference type="ARBA" id="ARBA00023125"/>
    </source>
</evidence>
<dbReference type="AlphaFoldDB" id="A0A3B4X7P3"/>
<dbReference type="GeneTree" id="ENSGT00940000155906"/>
<dbReference type="PANTHER" id="PTHR10015:SF185">
    <property type="entry name" value="HEAT SHOCK FACTOR PROTEIN 2"/>
    <property type="match status" value="1"/>
</dbReference>
<evidence type="ECO:0000256" key="3">
    <source>
        <dbReference type="ARBA" id="ARBA00023015"/>
    </source>
</evidence>
<evidence type="ECO:0000256" key="6">
    <source>
        <dbReference type="ARBA" id="ARBA00023163"/>
    </source>
</evidence>
<dbReference type="InterPro" id="IPR000232">
    <property type="entry name" value="HSF_DNA-bd"/>
</dbReference>
<evidence type="ECO:0000256" key="4">
    <source>
        <dbReference type="ARBA" id="ARBA00023016"/>
    </source>
</evidence>
<dbReference type="PANTHER" id="PTHR10015">
    <property type="entry name" value="HEAT SHOCK TRANSCRIPTION FACTOR"/>
    <property type="match status" value="1"/>
</dbReference>
<keyword evidence="7" id="KW-0539">Nucleus</keyword>
<keyword evidence="5" id="KW-0238">DNA-binding</keyword>
<evidence type="ECO:0000259" key="9">
    <source>
        <dbReference type="SMART" id="SM00415"/>
    </source>
</evidence>
<dbReference type="PRINTS" id="PR00056">
    <property type="entry name" value="HSFDOMAIN"/>
</dbReference>
<evidence type="ECO:0000313" key="10">
    <source>
        <dbReference type="Ensembl" id="ENSSLDP00000013694.1"/>
    </source>
</evidence>
<dbReference type="GO" id="GO:0005634">
    <property type="term" value="C:nucleus"/>
    <property type="evidence" value="ECO:0007669"/>
    <property type="project" value="UniProtKB-SubCell"/>
</dbReference>
<proteinExistence type="inferred from homology"/>
<dbReference type="Gene3D" id="1.10.10.10">
    <property type="entry name" value="Winged helix-like DNA-binding domain superfamily/Winged helix DNA-binding domain"/>
    <property type="match status" value="1"/>
</dbReference>
<evidence type="ECO:0000313" key="11">
    <source>
        <dbReference type="Proteomes" id="UP000261360"/>
    </source>
</evidence>
<evidence type="ECO:0000256" key="7">
    <source>
        <dbReference type="ARBA" id="ARBA00023242"/>
    </source>
</evidence>
<accession>A0A3B4X7P3</accession>
<keyword evidence="3" id="KW-0805">Transcription regulation</keyword>
<dbReference type="Pfam" id="PF00447">
    <property type="entry name" value="HSF_DNA-bind"/>
    <property type="match status" value="1"/>
</dbReference>
<dbReference type="GO" id="GO:0043565">
    <property type="term" value="F:sequence-specific DNA binding"/>
    <property type="evidence" value="ECO:0007669"/>
    <property type="project" value="InterPro"/>
</dbReference>
<dbReference type="Ensembl" id="ENSSLDT00000014201.1">
    <property type="protein sequence ID" value="ENSSLDP00000013694.1"/>
    <property type="gene ID" value="ENSSLDG00000010922.1"/>
</dbReference>
<keyword evidence="11" id="KW-1185">Reference proteome</keyword>
<name>A0A3B4X7P3_SERLL</name>
<dbReference type="InterPro" id="IPR036390">
    <property type="entry name" value="WH_DNA-bd_sf"/>
</dbReference>
<feature type="domain" description="HSF-type DNA-binding" evidence="9">
    <location>
        <begin position="6"/>
        <end position="86"/>
    </location>
</feature>
<dbReference type="InterPro" id="IPR036388">
    <property type="entry name" value="WH-like_DNA-bd_sf"/>
</dbReference>
<dbReference type="Proteomes" id="UP000261360">
    <property type="component" value="Unplaced"/>
</dbReference>
<dbReference type="SMART" id="SM00415">
    <property type="entry name" value="HSF"/>
    <property type="match status" value="1"/>
</dbReference>
<evidence type="ECO:0000256" key="2">
    <source>
        <dbReference type="ARBA" id="ARBA00006403"/>
    </source>
</evidence>